<dbReference type="EMBL" id="CAEZUN010000007">
    <property type="protein sequence ID" value="CAB4591618.1"/>
    <property type="molecule type" value="Genomic_DNA"/>
</dbReference>
<dbReference type="Gene3D" id="3.40.50.300">
    <property type="entry name" value="P-loop containing nucleotide triphosphate hydrolases"/>
    <property type="match status" value="1"/>
</dbReference>
<protein>
    <submittedName>
        <fullName evidence="1">Unannotated protein</fullName>
    </submittedName>
</protein>
<proteinExistence type="predicted"/>
<accession>A0A6J6G425</accession>
<dbReference type="InterPro" id="IPR027417">
    <property type="entry name" value="P-loop_NTPase"/>
</dbReference>
<reference evidence="1" key="1">
    <citation type="submission" date="2020-05" db="EMBL/GenBank/DDBJ databases">
        <authorList>
            <person name="Chiriac C."/>
            <person name="Salcher M."/>
            <person name="Ghai R."/>
            <person name="Kavagutti S V."/>
        </authorList>
    </citation>
    <scope>NUCLEOTIDE SEQUENCE</scope>
</reference>
<name>A0A6J6G425_9ZZZZ</name>
<sequence>MIVCWSVKGGSGTTVVASTIALMRAAESQRGALLVDLAGDVPAVLGLAESSGPGINDWFANCDHGSRMTLQSIAIQATANLQIIARGLKQLDAKENRNFTELCAALKSFDLPIIVDAGCGLPSPDLLAHASSSLLVTRPCYLSLRRAAQLSVSPTGIVLINEAGRALGKHDVEAVIGAPVVAEIDFDAAIARAVDAGLLASRIPTIMSKQLAAVA</sequence>
<gene>
    <name evidence="1" type="ORF">UFOPK1826_00093</name>
</gene>
<dbReference type="SUPFAM" id="SSF52540">
    <property type="entry name" value="P-loop containing nucleoside triphosphate hydrolases"/>
    <property type="match status" value="1"/>
</dbReference>
<dbReference type="AlphaFoldDB" id="A0A6J6G425"/>
<organism evidence="1">
    <name type="scientific">freshwater metagenome</name>
    <dbReference type="NCBI Taxonomy" id="449393"/>
    <lineage>
        <taxon>unclassified sequences</taxon>
        <taxon>metagenomes</taxon>
        <taxon>ecological metagenomes</taxon>
    </lineage>
</organism>
<evidence type="ECO:0000313" key="1">
    <source>
        <dbReference type="EMBL" id="CAB4591618.1"/>
    </source>
</evidence>